<reference evidence="2 3" key="1">
    <citation type="journal article" date="2019" name="Int. J. Syst. Evol. Microbiol.">
        <title>The Global Catalogue of Microorganisms (GCM) 10K type strain sequencing project: providing services to taxonomists for standard genome sequencing and annotation.</title>
        <authorList>
            <consortium name="The Broad Institute Genomics Platform"/>
            <consortium name="The Broad Institute Genome Sequencing Center for Infectious Disease"/>
            <person name="Wu L."/>
            <person name="Ma J."/>
        </authorList>
    </citation>
    <scope>NUCLEOTIDE SEQUENCE [LARGE SCALE GENOMIC DNA]</scope>
    <source>
        <strain evidence="2 3">CGMCC 1.12125</strain>
    </source>
</reference>
<dbReference type="PROSITE" id="PS51257">
    <property type="entry name" value="PROKAR_LIPOPROTEIN"/>
    <property type="match status" value="1"/>
</dbReference>
<dbReference type="EMBL" id="JBHUDJ010000003">
    <property type="protein sequence ID" value="MFD1587580.1"/>
    <property type="molecule type" value="Genomic_DNA"/>
</dbReference>
<evidence type="ECO:0000313" key="3">
    <source>
        <dbReference type="Proteomes" id="UP001597119"/>
    </source>
</evidence>
<proteinExistence type="predicted"/>
<feature type="region of interest" description="Disordered" evidence="1">
    <location>
        <begin position="23"/>
        <end position="82"/>
    </location>
</feature>
<gene>
    <name evidence="2" type="ORF">ACFR9U_11335</name>
</gene>
<evidence type="ECO:0000256" key="1">
    <source>
        <dbReference type="SAM" id="MobiDB-lite"/>
    </source>
</evidence>
<dbReference type="AlphaFoldDB" id="A0ABD6CBF5"/>
<name>A0ABD6CBF5_9EURY</name>
<feature type="compositionally biased region" description="Low complexity" evidence="1">
    <location>
        <begin position="44"/>
        <end position="54"/>
    </location>
</feature>
<feature type="region of interest" description="Disordered" evidence="1">
    <location>
        <begin position="280"/>
        <end position="306"/>
    </location>
</feature>
<evidence type="ECO:0008006" key="4">
    <source>
        <dbReference type="Google" id="ProtNLM"/>
    </source>
</evidence>
<comment type="caution">
    <text evidence="2">The sequence shown here is derived from an EMBL/GenBank/DDBJ whole genome shotgun (WGS) entry which is preliminary data.</text>
</comment>
<sequence>MRRRLGVLATLFLVVVAGCNAPVDSESDPTAVHGTESRALDGSAPTAVTTVPATQEPRRAAGNGTQTAITPTPRPADVAVSGDLPVDAGKTFGRVRQLLDARADPPAVKVYSATSTGGTFGDVQNDDFEAVLGIGPPQPVEDSELQTSGMTFPTGRVFLAPRAGRAPAIERTLAHEFTHSIQFAQGDRAAIRAGLADDRLSTSDGTLTARSLLEGAAVYTASEYVRRYQPRYPTERTQISRLYANATGGTRLYWAAYHHGADYVSSRVDAPADLGRVYRTPPSTTEQLLHGTRDSPVPLGVSVPDGDSRWTVSQRDSRGELFVRVVLGTEVPRARAAAAAAGWGNDRVLTFRGGSEPSFAWITRWDDAANATEFATVASQFLDERTAPASRSATTNRVTFRMERLDDRTVVLLAGSDRFVSETSVQTEPSSVVVRPPRRR</sequence>
<accession>A0ABD6CBF5</accession>
<keyword evidence="3" id="KW-1185">Reference proteome</keyword>
<organism evidence="2 3">
    <name type="scientific">Halorientalis brevis</name>
    <dbReference type="NCBI Taxonomy" id="1126241"/>
    <lineage>
        <taxon>Archaea</taxon>
        <taxon>Methanobacteriati</taxon>
        <taxon>Methanobacteriota</taxon>
        <taxon>Stenosarchaea group</taxon>
        <taxon>Halobacteria</taxon>
        <taxon>Halobacteriales</taxon>
        <taxon>Haloarculaceae</taxon>
        <taxon>Halorientalis</taxon>
    </lineage>
</organism>
<dbReference type="Proteomes" id="UP001597119">
    <property type="component" value="Unassembled WGS sequence"/>
</dbReference>
<protein>
    <recommendedName>
        <fullName evidence="4">DUF4157 domain-containing protein</fullName>
    </recommendedName>
</protein>
<dbReference type="RefSeq" id="WP_247372921.1">
    <property type="nucleotide sequence ID" value="NZ_JALLGV010000001.1"/>
</dbReference>
<evidence type="ECO:0000313" key="2">
    <source>
        <dbReference type="EMBL" id="MFD1587580.1"/>
    </source>
</evidence>